<evidence type="ECO:0000313" key="3">
    <source>
        <dbReference type="Proteomes" id="UP000177190"/>
    </source>
</evidence>
<evidence type="ECO:0008006" key="4">
    <source>
        <dbReference type="Google" id="ProtNLM"/>
    </source>
</evidence>
<sequence>MAGAFKFLIYYATSFIKINKGNKINNFFKNMNDKFILISVVVLIIVFCAVFYFLYKQRFLPANTQNKATNYIIENQNEITSELKKLNITPVEKTKEMEYNLPENLSDAGWYVKKIICEDGGYDLSPYAGKTVLLTRYSTNEVYDNTEPLDVWAVSSKGKVVCVYKTVTENSAMAPGVFSVKENPMIKTK</sequence>
<evidence type="ECO:0000256" key="1">
    <source>
        <dbReference type="SAM" id="Phobius"/>
    </source>
</evidence>
<gene>
    <name evidence="2" type="ORF">A2812_02935</name>
</gene>
<keyword evidence="1" id="KW-0812">Transmembrane</keyword>
<feature type="transmembrane region" description="Helical" evidence="1">
    <location>
        <begin position="35"/>
        <end position="55"/>
    </location>
</feature>
<organism evidence="2 3">
    <name type="scientific">Candidatus Staskawiczbacteria bacterium RIFCSPHIGHO2_01_FULL_36_16</name>
    <dbReference type="NCBI Taxonomy" id="1802200"/>
    <lineage>
        <taxon>Bacteria</taxon>
        <taxon>Candidatus Staskawicziibacteriota</taxon>
    </lineage>
</organism>
<evidence type="ECO:0000313" key="2">
    <source>
        <dbReference type="EMBL" id="OGZ64432.1"/>
    </source>
</evidence>
<keyword evidence="1" id="KW-1133">Transmembrane helix</keyword>
<dbReference type="EMBL" id="MHOM01000023">
    <property type="protein sequence ID" value="OGZ64432.1"/>
    <property type="molecule type" value="Genomic_DNA"/>
</dbReference>
<reference evidence="2 3" key="1">
    <citation type="journal article" date="2016" name="Nat. Commun.">
        <title>Thousands of microbial genomes shed light on interconnected biogeochemical processes in an aquifer system.</title>
        <authorList>
            <person name="Anantharaman K."/>
            <person name="Brown C.T."/>
            <person name="Hug L.A."/>
            <person name="Sharon I."/>
            <person name="Castelle C.J."/>
            <person name="Probst A.J."/>
            <person name="Thomas B.C."/>
            <person name="Singh A."/>
            <person name="Wilkins M.J."/>
            <person name="Karaoz U."/>
            <person name="Brodie E.L."/>
            <person name="Williams K.H."/>
            <person name="Hubbard S.S."/>
            <person name="Banfield J.F."/>
        </authorList>
    </citation>
    <scope>NUCLEOTIDE SEQUENCE [LARGE SCALE GENOMIC DNA]</scope>
</reference>
<dbReference type="Proteomes" id="UP000177190">
    <property type="component" value="Unassembled WGS sequence"/>
</dbReference>
<proteinExistence type="predicted"/>
<dbReference type="AlphaFoldDB" id="A0A1G2HPG8"/>
<comment type="caution">
    <text evidence="2">The sequence shown here is derived from an EMBL/GenBank/DDBJ whole genome shotgun (WGS) entry which is preliminary data.</text>
</comment>
<keyword evidence="1" id="KW-0472">Membrane</keyword>
<protein>
    <recommendedName>
        <fullName evidence="4">DUF4830 domain-containing protein</fullName>
    </recommendedName>
</protein>
<accession>A0A1G2HPG8</accession>
<name>A0A1G2HPG8_9BACT</name>
<dbReference type="STRING" id="1802200.A2812_02935"/>